<dbReference type="CDD" id="cd04301">
    <property type="entry name" value="NAT_SF"/>
    <property type="match status" value="1"/>
</dbReference>
<evidence type="ECO:0000259" key="1">
    <source>
        <dbReference type="PROSITE" id="PS51186"/>
    </source>
</evidence>
<dbReference type="SUPFAM" id="SSF55729">
    <property type="entry name" value="Acyl-CoA N-acyltransferases (Nat)"/>
    <property type="match status" value="1"/>
</dbReference>
<feature type="domain" description="N-acetyltransferase" evidence="1">
    <location>
        <begin position="1"/>
        <end position="71"/>
    </location>
</feature>
<reference evidence="2 3" key="1">
    <citation type="submission" date="2018-04" db="EMBL/GenBank/DDBJ databases">
        <title>Adhaeribacter sp. HMF7616 genome sequencing and assembly.</title>
        <authorList>
            <person name="Kang H."/>
            <person name="Kang J."/>
            <person name="Cha I."/>
            <person name="Kim H."/>
            <person name="Joh K."/>
        </authorList>
    </citation>
    <scope>NUCLEOTIDE SEQUENCE [LARGE SCALE GENOMIC DNA]</scope>
    <source>
        <strain evidence="2 3">HMF7616</strain>
    </source>
</reference>
<comment type="caution">
    <text evidence="2">The sequence shown here is derived from an EMBL/GenBank/DDBJ whole genome shotgun (WGS) entry which is preliminary data.</text>
</comment>
<evidence type="ECO:0000313" key="2">
    <source>
        <dbReference type="EMBL" id="RDC64002.1"/>
    </source>
</evidence>
<dbReference type="PROSITE" id="PS51186">
    <property type="entry name" value="GNAT"/>
    <property type="match status" value="1"/>
</dbReference>
<evidence type="ECO:0000313" key="3">
    <source>
        <dbReference type="Proteomes" id="UP000253919"/>
    </source>
</evidence>
<dbReference type="Pfam" id="PF00583">
    <property type="entry name" value="Acetyltransf_1"/>
    <property type="match status" value="1"/>
</dbReference>
<gene>
    <name evidence="2" type="ORF">AHMF7616_02612</name>
</gene>
<organism evidence="2 3">
    <name type="scientific">Adhaeribacter pallidiroseus</name>
    <dbReference type="NCBI Taxonomy" id="2072847"/>
    <lineage>
        <taxon>Bacteria</taxon>
        <taxon>Pseudomonadati</taxon>
        <taxon>Bacteroidota</taxon>
        <taxon>Cytophagia</taxon>
        <taxon>Cytophagales</taxon>
        <taxon>Hymenobacteraceae</taxon>
        <taxon>Adhaeribacter</taxon>
    </lineage>
</organism>
<dbReference type="AlphaFoldDB" id="A0A369QHV1"/>
<name>A0A369QHV1_9BACT</name>
<dbReference type="GO" id="GO:0046353">
    <property type="term" value="F:aminoglycoside 3-N-acetyltransferase activity"/>
    <property type="evidence" value="ECO:0007669"/>
    <property type="project" value="UniProtKB-EC"/>
</dbReference>
<keyword evidence="2" id="KW-0808">Transferase</keyword>
<protein>
    <submittedName>
        <fullName evidence="2">Gentamicin 3-N-acetyltransferase</fullName>
        <ecNumber evidence="2">2.3.1.60</ecNumber>
    </submittedName>
</protein>
<dbReference type="EC" id="2.3.1.60" evidence="2"/>
<keyword evidence="3" id="KW-1185">Reference proteome</keyword>
<dbReference type="InterPro" id="IPR016181">
    <property type="entry name" value="Acyl_CoA_acyltransferase"/>
</dbReference>
<dbReference type="OrthoDB" id="9797178at2"/>
<sequence>MYDIAVKPAFQRKGIGRQLLDTLLHYSQQNGFINVFVPANEEDTHALDFYHATGGNPEKVVYFTYVTNKNF</sequence>
<dbReference type="EMBL" id="QASA01000001">
    <property type="protein sequence ID" value="RDC64002.1"/>
    <property type="molecule type" value="Genomic_DNA"/>
</dbReference>
<dbReference type="InterPro" id="IPR000182">
    <property type="entry name" value="GNAT_dom"/>
</dbReference>
<dbReference type="Proteomes" id="UP000253919">
    <property type="component" value="Unassembled WGS sequence"/>
</dbReference>
<keyword evidence="2" id="KW-0012">Acyltransferase</keyword>
<dbReference type="Gene3D" id="3.40.630.30">
    <property type="match status" value="1"/>
</dbReference>
<accession>A0A369QHV1</accession>
<dbReference type="RefSeq" id="WP_158546158.1">
    <property type="nucleotide sequence ID" value="NZ_QASA01000001.1"/>
</dbReference>
<proteinExistence type="predicted"/>